<dbReference type="InterPro" id="IPR036885">
    <property type="entry name" value="SWIB_MDM2_dom_sf"/>
</dbReference>
<evidence type="ECO:0000313" key="2">
    <source>
        <dbReference type="EMBL" id="RLN13014.1"/>
    </source>
</evidence>
<dbReference type="Proteomes" id="UP000275267">
    <property type="component" value="Unassembled WGS sequence"/>
</dbReference>
<dbReference type="CDD" id="cd10567">
    <property type="entry name" value="SWIB-MDM2_like"/>
    <property type="match status" value="1"/>
</dbReference>
<evidence type="ECO:0000313" key="3">
    <source>
        <dbReference type="Proteomes" id="UP000275267"/>
    </source>
</evidence>
<dbReference type="OrthoDB" id="10251073at2759"/>
<comment type="caution">
    <text evidence="2">The sequence shown here is derived from an EMBL/GenBank/DDBJ whole genome shotgun (WGS) entry which is preliminary data.</text>
</comment>
<proteinExistence type="predicted"/>
<protein>
    <submittedName>
        <fullName evidence="2">Protein TRI1-like</fullName>
    </submittedName>
</protein>
<dbReference type="Pfam" id="PF02201">
    <property type="entry name" value="SWIB"/>
    <property type="match status" value="1"/>
</dbReference>
<dbReference type="SUPFAM" id="SSF47592">
    <property type="entry name" value="SWIB/MDM2 domain"/>
    <property type="match status" value="1"/>
</dbReference>
<dbReference type="STRING" id="4540.A0A3L6S1G3"/>
<dbReference type="EMBL" id="PQIB02000006">
    <property type="protein sequence ID" value="RLN13014.1"/>
    <property type="molecule type" value="Genomic_DNA"/>
</dbReference>
<dbReference type="AlphaFoldDB" id="A0A3L6S1G3"/>
<name>A0A3L6S1G3_PANMI</name>
<sequence length="59" mass="6538">MFASNSLSCTGKSFFNDLQNPAKRTEINCDATLKSLFGGRDKVGMMEIANLLNPHFLKN</sequence>
<evidence type="ECO:0000259" key="1">
    <source>
        <dbReference type="Pfam" id="PF02201"/>
    </source>
</evidence>
<keyword evidence="3" id="KW-1185">Reference proteome</keyword>
<dbReference type="Gene3D" id="1.10.245.10">
    <property type="entry name" value="SWIB/MDM2 domain"/>
    <property type="match status" value="1"/>
</dbReference>
<feature type="domain" description="DM2" evidence="1">
    <location>
        <begin position="16"/>
        <end position="56"/>
    </location>
</feature>
<dbReference type="InterPro" id="IPR003121">
    <property type="entry name" value="SWIB_MDM2_domain"/>
</dbReference>
<reference evidence="3" key="1">
    <citation type="journal article" date="2019" name="Nat. Commun.">
        <title>The genome of broomcorn millet.</title>
        <authorList>
            <person name="Zou C."/>
            <person name="Miki D."/>
            <person name="Li D."/>
            <person name="Tang Q."/>
            <person name="Xiao L."/>
            <person name="Rajput S."/>
            <person name="Deng P."/>
            <person name="Jia W."/>
            <person name="Huang R."/>
            <person name="Zhang M."/>
            <person name="Sun Y."/>
            <person name="Hu J."/>
            <person name="Fu X."/>
            <person name="Schnable P.S."/>
            <person name="Li F."/>
            <person name="Zhang H."/>
            <person name="Feng B."/>
            <person name="Zhu X."/>
            <person name="Liu R."/>
            <person name="Schnable J.C."/>
            <person name="Zhu J.-K."/>
            <person name="Zhang H."/>
        </authorList>
    </citation>
    <scope>NUCLEOTIDE SEQUENCE [LARGE SCALE GENOMIC DNA]</scope>
</reference>
<accession>A0A3L6S1G3</accession>
<organism evidence="2 3">
    <name type="scientific">Panicum miliaceum</name>
    <name type="common">Proso millet</name>
    <name type="synonym">Broomcorn millet</name>
    <dbReference type="NCBI Taxonomy" id="4540"/>
    <lineage>
        <taxon>Eukaryota</taxon>
        <taxon>Viridiplantae</taxon>
        <taxon>Streptophyta</taxon>
        <taxon>Embryophyta</taxon>
        <taxon>Tracheophyta</taxon>
        <taxon>Spermatophyta</taxon>
        <taxon>Magnoliopsida</taxon>
        <taxon>Liliopsida</taxon>
        <taxon>Poales</taxon>
        <taxon>Poaceae</taxon>
        <taxon>PACMAD clade</taxon>
        <taxon>Panicoideae</taxon>
        <taxon>Panicodae</taxon>
        <taxon>Paniceae</taxon>
        <taxon>Panicinae</taxon>
        <taxon>Panicum</taxon>
        <taxon>Panicum sect. Panicum</taxon>
    </lineage>
</organism>
<gene>
    <name evidence="2" type="ORF">C2845_PM09G05870</name>
</gene>